<dbReference type="PANTHER" id="PTHR12320">
    <property type="entry name" value="PROTEIN PHOSPHATASE 2C"/>
    <property type="match status" value="1"/>
</dbReference>
<comment type="catalytic activity">
    <reaction evidence="1">
        <text>O-phospho-L-threonyl-[protein] + H2O = L-threonyl-[protein] + phosphate</text>
        <dbReference type="Rhea" id="RHEA:47004"/>
        <dbReference type="Rhea" id="RHEA-COMP:11060"/>
        <dbReference type="Rhea" id="RHEA-COMP:11605"/>
        <dbReference type="ChEBI" id="CHEBI:15377"/>
        <dbReference type="ChEBI" id="CHEBI:30013"/>
        <dbReference type="ChEBI" id="CHEBI:43474"/>
        <dbReference type="ChEBI" id="CHEBI:61977"/>
        <dbReference type="EC" id="3.1.3.16"/>
    </reaction>
</comment>
<evidence type="ECO:0000259" key="2">
    <source>
        <dbReference type="PROSITE" id="PS51746"/>
    </source>
</evidence>
<keyword evidence="1" id="KW-0464">Manganese</keyword>
<dbReference type="PROSITE" id="PS51746">
    <property type="entry name" value="PPM_2"/>
    <property type="match status" value="1"/>
</dbReference>
<keyword evidence="4" id="KW-1185">Reference proteome</keyword>
<comment type="cofactor">
    <cofactor evidence="1">
        <name>Mg(2+)</name>
        <dbReference type="ChEBI" id="CHEBI:18420"/>
    </cofactor>
</comment>
<dbReference type="SUPFAM" id="SSF81606">
    <property type="entry name" value="PP2C-like"/>
    <property type="match status" value="1"/>
</dbReference>
<proteinExistence type="inferred from homology"/>
<dbReference type="SMART" id="SM00332">
    <property type="entry name" value="PP2Cc"/>
    <property type="match status" value="1"/>
</dbReference>
<dbReference type="Gene3D" id="3.60.40.10">
    <property type="entry name" value="PPM-type phosphatase domain"/>
    <property type="match status" value="1"/>
</dbReference>
<dbReference type="GO" id="GO:0046872">
    <property type="term" value="F:metal ion binding"/>
    <property type="evidence" value="ECO:0007669"/>
    <property type="project" value="UniProtKB-UniRule"/>
</dbReference>
<sequence>MLRYCVLLRRAAGRCHSLHFGHRGACAIPHPEKAYRGGEDAFLAHPNAIGVADGVGGYASQGVDPAVYTRNVMRFALDAVKADDSADGRPALDVLNYGWQKANEAQQPGGCPVVLVTLVEDTFASILNLGDCGVVVLRDSKLLFRSEMQQHGFNCPYQLPADPPSRGEQARLQLREGDVFLCASDGVLDNVEVDELLDAMRKVDAKGCVHAATAIGELAHKRGHDRRYASPFARHAAAAGYRYMGGKLDDVTALVAKVTRREDAMVGGPELISDVLKIQPK</sequence>
<comment type="catalytic activity">
    <reaction evidence="1">
        <text>O-phospho-L-seryl-[protein] + H2O = L-seryl-[protein] + phosphate</text>
        <dbReference type="Rhea" id="RHEA:20629"/>
        <dbReference type="Rhea" id="RHEA-COMP:9863"/>
        <dbReference type="Rhea" id="RHEA-COMP:11604"/>
        <dbReference type="ChEBI" id="CHEBI:15377"/>
        <dbReference type="ChEBI" id="CHEBI:29999"/>
        <dbReference type="ChEBI" id="CHEBI:43474"/>
        <dbReference type="ChEBI" id="CHEBI:83421"/>
        <dbReference type="EC" id="3.1.3.16"/>
    </reaction>
</comment>
<organism evidence="3 4">
    <name type="scientific">Strigomonas culicis</name>
    <dbReference type="NCBI Taxonomy" id="28005"/>
    <lineage>
        <taxon>Eukaryota</taxon>
        <taxon>Discoba</taxon>
        <taxon>Euglenozoa</taxon>
        <taxon>Kinetoplastea</taxon>
        <taxon>Metakinetoplastina</taxon>
        <taxon>Trypanosomatida</taxon>
        <taxon>Trypanosomatidae</taxon>
        <taxon>Strigomonadinae</taxon>
        <taxon>Strigomonas</taxon>
    </lineage>
</organism>
<name>S9UP47_9TRYP</name>
<dbReference type="PANTHER" id="PTHR12320:SF1">
    <property type="entry name" value="PROTEIN PHOSPHATASE PTC7 HOMOLOG"/>
    <property type="match status" value="1"/>
</dbReference>
<accession>S9UP47</accession>
<dbReference type="AlphaFoldDB" id="S9UP47"/>
<evidence type="ECO:0000313" key="4">
    <source>
        <dbReference type="Proteomes" id="UP000015354"/>
    </source>
</evidence>
<protein>
    <recommendedName>
        <fullName evidence="1">Protein phosphatase</fullName>
        <ecNumber evidence="1">3.1.3.16</ecNumber>
    </recommendedName>
</protein>
<keyword evidence="1" id="KW-0378">Hydrolase</keyword>
<keyword evidence="1" id="KW-0904">Protein phosphatase</keyword>
<evidence type="ECO:0000313" key="3">
    <source>
        <dbReference type="EMBL" id="EPY30693.1"/>
    </source>
</evidence>
<reference evidence="3 4" key="1">
    <citation type="journal article" date="2013" name="PLoS ONE">
        <title>Predicting the Proteins of Angomonas deanei, Strigomonas culicis and Their Respective Endosymbionts Reveals New Aspects of the Trypanosomatidae Family.</title>
        <authorList>
            <person name="Motta M.C."/>
            <person name="Martins A.C."/>
            <person name="de Souza S.S."/>
            <person name="Catta-Preta C.M."/>
            <person name="Silva R."/>
            <person name="Klein C.C."/>
            <person name="de Almeida L.G."/>
            <person name="de Lima Cunha O."/>
            <person name="Ciapina L.P."/>
            <person name="Brocchi M."/>
            <person name="Colabardini A.C."/>
            <person name="de Araujo Lima B."/>
            <person name="Machado C.R."/>
            <person name="de Almeida Soares C.M."/>
            <person name="Probst C.M."/>
            <person name="de Menezes C.B."/>
            <person name="Thompson C.E."/>
            <person name="Bartholomeu D.C."/>
            <person name="Gradia D.F."/>
            <person name="Pavoni D.P."/>
            <person name="Grisard E.C."/>
            <person name="Fantinatti-Garboggini F."/>
            <person name="Marchini F.K."/>
            <person name="Rodrigues-Luiz G.F."/>
            <person name="Wagner G."/>
            <person name="Goldman G.H."/>
            <person name="Fietto J.L."/>
            <person name="Elias M.C."/>
            <person name="Goldman M.H."/>
            <person name="Sagot M.F."/>
            <person name="Pereira M."/>
            <person name="Stoco P.H."/>
            <person name="de Mendonca-Neto R.P."/>
            <person name="Teixeira S.M."/>
            <person name="Maciel T.E."/>
            <person name="de Oliveira Mendes T.A."/>
            <person name="Urmenyi T.P."/>
            <person name="de Souza W."/>
            <person name="Schenkman S."/>
            <person name="de Vasconcelos A.T."/>
        </authorList>
    </citation>
    <scope>NUCLEOTIDE SEQUENCE [LARGE SCALE GENOMIC DNA]</scope>
</reference>
<comment type="similarity">
    <text evidence="1">Belongs to the PP2C family.</text>
</comment>
<dbReference type="EMBL" id="ATMH01003940">
    <property type="protein sequence ID" value="EPY30693.1"/>
    <property type="molecule type" value="Genomic_DNA"/>
</dbReference>
<dbReference type="EC" id="3.1.3.16" evidence="1"/>
<dbReference type="GO" id="GO:0004722">
    <property type="term" value="F:protein serine/threonine phosphatase activity"/>
    <property type="evidence" value="ECO:0007669"/>
    <property type="project" value="UniProtKB-EC"/>
</dbReference>
<evidence type="ECO:0000256" key="1">
    <source>
        <dbReference type="RuleBase" id="RU366020"/>
    </source>
</evidence>
<comment type="cofactor">
    <cofactor evidence="1">
        <name>Mn(2+)</name>
        <dbReference type="ChEBI" id="CHEBI:29035"/>
    </cofactor>
</comment>
<keyword evidence="1" id="KW-0479">Metal-binding</keyword>
<dbReference type="InterPro" id="IPR039123">
    <property type="entry name" value="PPTC7"/>
</dbReference>
<comment type="caution">
    <text evidence="3">The sequence shown here is derived from an EMBL/GenBank/DDBJ whole genome shotgun (WGS) entry which is preliminary data.</text>
</comment>
<dbReference type="InterPro" id="IPR001932">
    <property type="entry name" value="PPM-type_phosphatase-like_dom"/>
</dbReference>
<dbReference type="OrthoDB" id="60843at2759"/>
<feature type="domain" description="PPM-type phosphatase" evidence="2">
    <location>
        <begin position="25"/>
        <end position="258"/>
    </location>
</feature>
<dbReference type="Proteomes" id="UP000015354">
    <property type="component" value="Unassembled WGS sequence"/>
</dbReference>
<gene>
    <name evidence="3" type="ORF">STCU_03940</name>
</gene>
<keyword evidence="1" id="KW-0460">Magnesium</keyword>
<dbReference type="InterPro" id="IPR036457">
    <property type="entry name" value="PPM-type-like_dom_sf"/>
</dbReference>
<dbReference type="SMART" id="SM00331">
    <property type="entry name" value="PP2C_SIG"/>
    <property type="match status" value="1"/>
</dbReference>